<dbReference type="OMA" id="CLPKSTE"/>
<reference evidence="6" key="3">
    <citation type="submission" date="2025-09" db="UniProtKB">
        <authorList>
            <consortium name="Ensembl"/>
        </authorList>
    </citation>
    <scope>IDENTIFICATION</scope>
</reference>
<dbReference type="Ensembl" id="ENSONIT00000060388.1">
    <property type="protein sequence ID" value="ENSONIP00000058151.1"/>
    <property type="gene ID" value="ENSONIG00000032047.1"/>
</dbReference>
<dbReference type="InterPro" id="IPR027685">
    <property type="entry name" value="Shroom_fam"/>
</dbReference>
<sequence>LKAFGKDKVYLIFTSLQHWKENPNNQEIHCEQDSLNHKRSLLLRQTEDARELKENLDRRQRVVHAILSSYLSEPQLQDYRRFVSTKPSLLIRQRHLDDLIRRGEEQLTRLAESLPAELAEANGWPAASPVPCSSLFPPLLPPATIISPSHMVRSTTVTSL</sequence>
<reference evidence="7" key="1">
    <citation type="submission" date="2012-01" db="EMBL/GenBank/DDBJ databases">
        <title>The Genome Sequence of Oreochromis niloticus (Nile Tilapia).</title>
        <authorList>
            <consortium name="Broad Institute Genome Assembly Team"/>
            <consortium name="Broad Institute Sequencing Platform"/>
            <person name="Di Palma F."/>
            <person name="Johnson J."/>
            <person name="Lander E.S."/>
            <person name="Lindblad-Toh K."/>
        </authorList>
    </citation>
    <scope>NUCLEOTIDE SEQUENCE [LARGE SCALE GENOMIC DNA]</scope>
</reference>
<dbReference type="PROSITE" id="PS51307">
    <property type="entry name" value="ASD2"/>
    <property type="match status" value="1"/>
</dbReference>
<evidence type="ECO:0000313" key="7">
    <source>
        <dbReference type="Proteomes" id="UP000005207"/>
    </source>
</evidence>
<dbReference type="GO" id="GO:0051015">
    <property type="term" value="F:actin filament binding"/>
    <property type="evidence" value="ECO:0007669"/>
    <property type="project" value="InterPro"/>
</dbReference>
<dbReference type="Pfam" id="PF08687">
    <property type="entry name" value="ASD2"/>
    <property type="match status" value="1"/>
</dbReference>
<reference evidence="6" key="2">
    <citation type="submission" date="2025-08" db="UniProtKB">
        <authorList>
            <consortium name="Ensembl"/>
        </authorList>
    </citation>
    <scope>IDENTIFICATION</scope>
</reference>
<dbReference type="Proteomes" id="UP000005207">
    <property type="component" value="Linkage group LG7"/>
</dbReference>
<dbReference type="GeneTree" id="ENSGT00940000157778"/>
<evidence type="ECO:0000256" key="4">
    <source>
        <dbReference type="ARBA" id="ARBA00023212"/>
    </source>
</evidence>
<dbReference type="GO" id="GO:0007015">
    <property type="term" value="P:actin filament organization"/>
    <property type="evidence" value="ECO:0007669"/>
    <property type="project" value="TreeGrafter"/>
</dbReference>
<keyword evidence="4" id="KW-0206">Cytoskeleton</keyword>
<feature type="domain" description="ASD2" evidence="5">
    <location>
        <begin position="1"/>
        <end position="115"/>
    </location>
</feature>
<evidence type="ECO:0000256" key="1">
    <source>
        <dbReference type="ARBA" id="ARBA00004245"/>
    </source>
</evidence>
<evidence type="ECO:0000259" key="5">
    <source>
        <dbReference type="PROSITE" id="PS51307"/>
    </source>
</evidence>
<dbReference type="GO" id="GO:0016324">
    <property type="term" value="C:apical plasma membrane"/>
    <property type="evidence" value="ECO:0007669"/>
    <property type="project" value="TreeGrafter"/>
</dbReference>
<dbReference type="InterPro" id="IPR014799">
    <property type="entry name" value="ASD2_dom"/>
</dbReference>
<dbReference type="GO" id="GO:0043296">
    <property type="term" value="C:apical junction complex"/>
    <property type="evidence" value="ECO:0007669"/>
    <property type="project" value="TreeGrafter"/>
</dbReference>
<evidence type="ECO:0000313" key="6">
    <source>
        <dbReference type="Ensembl" id="ENSONIP00000058151.1"/>
    </source>
</evidence>
<comment type="subcellular location">
    <subcellularLocation>
        <location evidence="1">Cytoplasm</location>
        <location evidence="1">Cytoskeleton</location>
    </subcellularLocation>
</comment>
<name>A0A669DIA0_ORENI</name>
<dbReference type="GO" id="GO:0030864">
    <property type="term" value="C:cortical actin cytoskeleton"/>
    <property type="evidence" value="ECO:0007669"/>
    <property type="project" value="TreeGrafter"/>
</dbReference>
<evidence type="ECO:0000256" key="3">
    <source>
        <dbReference type="ARBA" id="ARBA00022490"/>
    </source>
</evidence>
<proteinExistence type="inferred from homology"/>
<dbReference type="InParanoid" id="A0A669DIA0"/>
<dbReference type="Gene3D" id="6.10.250.3120">
    <property type="match status" value="1"/>
</dbReference>
<keyword evidence="3" id="KW-0963">Cytoplasm</keyword>
<dbReference type="GO" id="GO:0005912">
    <property type="term" value="C:adherens junction"/>
    <property type="evidence" value="ECO:0007669"/>
    <property type="project" value="TreeGrafter"/>
</dbReference>
<keyword evidence="7" id="KW-1185">Reference proteome</keyword>
<dbReference type="PANTHER" id="PTHR15012:SF33">
    <property type="entry name" value="PROTEIN SHROOM3"/>
    <property type="match status" value="1"/>
</dbReference>
<protein>
    <recommendedName>
        <fullName evidence="5">ASD2 domain-containing protein</fullName>
    </recommendedName>
</protein>
<dbReference type="AlphaFoldDB" id="A0A669DIA0"/>
<accession>A0A669DIA0</accession>
<organism evidence="6 7">
    <name type="scientific">Oreochromis niloticus</name>
    <name type="common">Nile tilapia</name>
    <name type="synonym">Tilapia nilotica</name>
    <dbReference type="NCBI Taxonomy" id="8128"/>
    <lineage>
        <taxon>Eukaryota</taxon>
        <taxon>Metazoa</taxon>
        <taxon>Chordata</taxon>
        <taxon>Craniata</taxon>
        <taxon>Vertebrata</taxon>
        <taxon>Euteleostomi</taxon>
        <taxon>Actinopterygii</taxon>
        <taxon>Neopterygii</taxon>
        <taxon>Teleostei</taxon>
        <taxon>Neoteleostei</taxon>
        <taxon>Acanthomorphata</taxon>
        <taxon>Ovalentaria</taxon>
        <taxon>Cichlomorphae</taxon>
        <taxon>Cichliformes</taxon>
        <taxon>Cichlidae</taxon>
        <taxon>African cichlids</taxon>
        <taxon>Pseudocrenilabrinae</taxon>
        <taxon>Oreochromini</taxon>
        <taxon>Oreochromis</taxon>
    </lineage>
</organism>
<dbReference type="PANTHER" id="PTHR15012">
    <property type="entry name" value="APICAL PROTEIN/SHROOM-RELATED"/>
    <property type="match status" value="1"/>
</dbReference>
<comment type="similarity">
    <text evidence="2">Belongs to the shroom family.</text>
</comment>
<evidence type="ECO:0000256" key="2">
    <source>
        <dbReference type="ARBA" id="ARBA00006469"/>
    </source>
</evidence>